<dbReference type="InterPro" id="IPR013078">
    <property type="entry name" value="His_Pase_superF_clade-1"/>
</dbReference>
<dbReference type="GO" id="GO:0005737">
    <property type="term" value="C:cytoplasm"/>
    <property type="evidence" value="ECO:0007669"/>
    <property type="project" value="TreeGrafter"/>
</dbReference>
<name>A0AAD7CCY8_9AGAR</name>
<dbReference type="Pfam" id="PF00300">
    <property type="entry name" value="His_Phos_1"/>
    <property type="match status" value="1"/>
</dbReference>
<dbReference type="Proteomes" id="UP001221142">
    <property type="component" value="Unassembled WGS sequence"/>
</dbReference>
<evidence type="ECO:0000313" key="1">
    <source>
        <dbReference type="EMBL" id="KAJ7644855.1"/>
    </source>
</evidence>
<dbReference type="GO" id="GO:0016791">
    <property type="term" value="F:phosphatase activity"/>
    <property type="evidence" value="ECO:0007669"/>
    <property type="project" value="TreeGrafter"/>
</dbReference>
<dbReference type="InterPro" id="IPR050275">
    <property type="entry name" value="PGM_Phosphatase"/>
</dbReference>
<comment type="caution">
    <text evidence="1">The sequence shown here is derived from an EMBL/GenBank/DDBJ whole genome shotgun (WGS) entry which is preliminary data.</text>
</comment>
<dbReference type="InterPro" id="IPR029033">
    <property type="entry name" value="His_PPase_superfam"/>
</dbReference>
<keyword evidence="2" id="KW-1185">Reference proteome</keyword>
<dbReference type="CDD" id="cd07067">
    <property type="entry name" value="HP_PGM_like"/>
    <property type="match status" value="1"/>
</dbReference>
<organism evidence="1 2">
    <name type="scientific">Roridomyces roridus</name>
    <dbReference type="NCBI Taxonomy" id="1738132"/>
    <lineage>
        <taxon>Eukaryota</taxon>
        <taxon>Fungi</taxon>
        <taxon>Dikarya</taxon>
        <taxon>Basidiomycota</taxon>
        <taxon>Agaricomycotina</taxon>
        <taxon>Agaricomycetes</taxon>
        <taxon>Agaricomycetidae</taxon>
        <taxon>Agaricales</taxon>
        <taxon>Marasmiineae</taxon>
        <taxon>Mycenaceae</taxon>
        <taxon>Roridomyces</taxon>
    </lineage>
</organism>
<proteinExistence type="predicted"/>
<protein>
    <submittedName>
        <fullName evidence="1">Histidine phosphatase superfamily</fullName>
    </submittedName>
</protein>
<gene>
    <name evidence="1" type="ORF">FB45DRAFT_898833</name>
</gene>
<dbReference type="PANTHER" id="PTHR48100:SF1">
    <property type="entry name" value="HISTIDINE PHOSPHATASE FAMILY PROTEIN-RELATED"/>
    <property type="match status" value="1"/>
</dbReference>
<reference evidence="1" key="1">
    <citation type="submission" date="2023-03" db="EMBL/GenBank/DDBJ databases">
        <title>Massive genome expansion in bonnet fungi (Mycena s.s.) driven by repeated elements and novel gene families across ecological guilds.</title>
        <authorList>
            <consortium name="Lawrence Berkeley National Laboratory"/>
            <person name="Harder C.B."/>
            <person name="Miyauchi S."/>
            <person name="Viragh M."/>
            <person name="Kuo A."/>
            <person name="Thoen E."/>
            <person name="Andreopoulos B."/>
            <person name="Lu D."/>
            <person name="Skrede I."/>
            <person name="Drula E."/>
            <person name="Henrissat B."/>
            <person name="Morin E."/>
            <person name="Kohler A."/>
            <person name="Barry K."/>
            <person name="LaButti K."/>
            <person name="Morin E."/>
            <person name="Salamov A."/>
            <person name="Lipzen A."/>
            <person name="Mereny Z."/>
            <person name="Hegedus B."/>
            <person name="Baldrian P."/>
            <person name="Stursova M."/>
            <person name="Weitz H."/>
            <person name="Taylor A."/>
            <person name="Grigoriev I.V."/>
            <person name="Nagy L.G."/>
            <person name="Martin F."/>
            <person name="Kauserud H."/>
        </authorList>
    </citation>
    <scope>NUCLEOTIDE SEQUENCE</scope>
    <source>
        <strain evidence="1">9284</strain>
    </source>
</reference>
<dbReference type="AlphaFoldDB" id="A0AAD7CCY8"/>
<dbReference type="SMART" id="SM00855">
    <property type="entry name" value="PGAM"/>
    <property type="match status" value="1"/>
</dbReference>
<dbReference type="SUPFAM" id="SSF53254">
    <property type="entry name" value="Phosphoglycerate mutase-like"/>
    <property type="match status" value="1"/>
</dbReference>
<accession>A0AAD7CCY8</accession>
<dbReference type="PANTHER" id="PTHR48100">
    <property type="entry name" value="BROAD-SPECIFICITY PHOSPHATASE YOR283W-RELATED"/>
    <property type="match status" value="1"/>
</dbReference>
<sequence>MSTFSYQTIPGFFAQDDRLADPIAIGAVPPRFGLIDESETRWSSLLDKLRELNGADDTASYKLVFFGRHGQGYHNVAESKYGTDAWDDYWAMLYGDGETTWGPDPELTTLGKAQAATAHAVWVQERAASTPIPLPETQYCSPMTRALDTHMITFEGVTTIRALVLENCREEYGAHTCDQRKTRTQIAGAFPSVDIEPGLTEVDELWTAKRETFEHVVRRARAVLDRIFGEVDGEALFVSVTAHGGIINAFLNVLGRERYPLPTGGVLPVVIKATRAL</sequence>
<dbReference type="EMBL" id="JARKIF010000003">
    <property type="protein sequence ID" value="KAJ7644855.1"/>
    <property type="molecule type" value="Genomic_DNA"/>
</dbReference>
<dbReference type="Gene3D" id="3.40.50.1240">
    <property type="entry name" value="Phosphoglycerate mutase-like"/>
    <property type="match status" value="1"/>
</dbReference>
<evidence type="ECO:0000313" key="2">
    <source>
        <dbReference type="Proteomes" id="UP001221142"/>
    </source>
</evidence>